<keyword evidence="1" id="KW-1133">Transmembrane helix</keyword>
<name>A0ABN8REX1_9CNID</name>
<evidence type="ECO:0000256" key="1">
    <source>
        <dbReference type="SAM" id="Phobius"/>
    </source>
</evidence>
<keyword evidence="3" id="KW-1185">Reference proteome</keyword>
<gene>
    <name evidence="2" type="ORF">PEVE_00010814</name>
</gene>
<comment type="caution">
    <text evidence="2">The sequence shown here is derived from an EMBL/GenBank/DDBJ whole genome shotgun (WGS) entry which is preliminary data.</text>
</comment>
<dbReference type="EMBL" id="CALNXI010001774">
    <property type="protein sequence ID" value="CAH3176778.1"/>
    <property type="molecule type" value="Genomic_DNA"/>
</dbReference>
<protein>
    <submittedName>
        <fullName evidence="2">Uncharacterized protein</fullName>
    </submittedName>
</protein>
<keyword evidence="1" id="KW-0812">Transmembrane</keyword>
<evidence type="ECO:0000313" key="2">
    <source>
        <dbReference type="EMBL" id="CAH3176778.1"/>
    </source>
</evidence>
<sequence length="109" mass="12731">MIRTQLKAVSLRVLSFHDFCNLNSVTTMNDGKIGTMKVLDSFQRERCTIYLFVTFFNTVTNILICGCIVFDLHLLSYFSSMHQPDVNYAEEMKLNFAEPIFSTRIVRYR</sequence>
<evidence type="ECO:0000313" key="3">
    <source>
        <dbReference type="Proteomes" id="UP001159427"/>
    </source>
</evidence>
<reference evidence="2 3" key="1">
    <citation type="submission" date="2022-05" db="EMBL/GenBank/DDBJ databases">
        <authorList>
            <consortium name="Genoscope - CEA"/>
            <person name="William W."/>
        </authorList>
    </citation>
    <scope>NUCLEOTIDE SEQUENCE [LARGE SCALE GENOMIC DNA]</scope>
</reference>
<proteinExistence type="predicted"/>
<organism evidence="2 3">
    <name type="scientific">Porites evermanni</name>
    <dbReference type="NCBI Taxonomy" id="104178"/>
    <lineage>
        <taxon>Eukaryota</taxon>
        <taxon>Metazoa</taxon>
        <taxon>Cnidaria</taxon>
        <taxon>Anthozoa</taxon>
        <taxon>Hexacorallia</taxon>
        <taxon>Scleractinia</taxon>
        <taxon>Fungiina</taxon>
        <taxon>Poritidae</taxon>
        <taxon>Porites</taxon>
    </lineage>
</organism>
<dbReference type="Proteomes" id="UP001159427">
    <property type="component" value="Unassembled WGS sequence"/>
</dbReference>
<keyword evidence="1" id="KW-0472">Membrane</keyword>
<feature type="transmembrane region" description="Helical" evidence="1">
    <location>
        <begin position="49"/>
        <end position="72"/>
    </location>
</feature>
<accession>A0ABN8REX1</accession>